<dbReference type="InterPro" id="IPR035466">
    <property type="entry name" value="GlmS/AgaS_SIS"/>
</dbReference>
<dbReference type="CDD" id="cd05008">
    <property type="entry name" value="SIS_GlmS_GlmD_1"/>
    <property type="match status" value="1"/>
</dbReference>
<dbReference type="AlphaFoldDB" id="A0A942A1V2"/>
<evidence type="ECO:0000259" key="12">
    <source>
        <dbReference type="PROSITE" id="PS51464"/>
    </source>
</evidence>
<feature type="active site" description="For Fru-6P isomerization activity" evidence="10">
    <location>
        <position position="604"/>
    </location>
</feature>
<organism evidence="13 14">
    <name type="scientific">Candidatus Scalindua arabica</name>
    <dbReference type="NCBI Taxonomy" id="1127984"/>
    <lineage>
        <taxon>Bacteria</taxon>
        <taxon>Pseudomonadati</taxon>
        <taxon>Planctomycetota</taxon>
        <taxon>Candidatus Brocadiia</taxon>
        <taxon>Candidatus Brocadiales</taxon>
        <taxon>Candidatus Scalinduaceae</taxon>
        <taxon>Candidatus Scalindua</taxon>
    </lineage>
</organism>
<dbReference type="CDD" id="cd00714">
    <property type="entry name" value="GFAT"/>
    <property type="match status" value="1"/>
</dbReference>
<evidence type="ECO:0000256" key="9">
    <source>
        <dbReference type="ARBA" id="ARBA00022962"/>
    </source>
</evidence>
<dbReference type="CDD" id="cd05009">
    <property type="entry name" value="SIS_GlmS_GlmD_2"/>
    <property type="match status" value="1"/>
</dbReference>
<feature type="domain" description="SIS" evidence="12">
    <location>
        <begin position="458"/>
        <end position="599"/>
    </location>
</feature>
<dbReference type="InterPro" id="IPR001347">
    <property type="entry name" value="SIS_dom"/>
</dbReference>
<evidence type="ECO:0000259" key="11">
    <source>
        <dbReference type="PROSITE" id="PS51278"/>
    </source>
</evidence>
<dbReference type="GO" id="GO:0097367">
    <property type="term" value="F:carbohydrate derivative binding"/>
    <property type="evidence" value="ECO:0007669"/>
    <property type="project" value="InterPro"/>
</dbReference>
<dbReference type="HAMAP" id="MF_00164">
    <property type="entry name" value="GlmS"/>
    <property type="match status" value="1"/>
</dbReference>
<comment type="catalytic activity">
    <reaction evidence="1 10">
        <text>D-fructose 6-phosphate + L-glutamine = D-glucosamine 6-phosphate + L-glutamate</text>
        <dbReference type="Rhea" id="RHEA:13237"/>
        <dbReference type="ChEBI" id="CHEBI:29985"/>
        <dbReference type="ChEBI" id="CHEBI:58359"/>
        <dbReference type="ChEBI" id="CHEBI:58725"/>
        <dbReference type="ChEBI" id="CHEBI:61527"/>
        <dbReference type="EC" id="2.6.1.16"/>
    </reaction>
</comment>
<reference evidence="13" key="1">
    <citation type="journal article" date="2021" name="ISME J.">
        <title>Fine-scale metabolic discontinuity in a stratified prokaryote microbiome of a Red Sea deep halocline.</title>
        <authorList>
            <person name="Michoud G."/>
            <person name="Ngugi D.K."/>
            <person name="Barozzi A."/>
            <person name="Merlino G."/>
            <person name="Calleja M.L."/>
            <person name="Delgado-Huertas A."/>
            <person name="Moran X.A.G."/>
            <person name="Daffonchio D."/>
        </authorList>
    </citation>
    <scope>NUCLEOTIDE SEQUENCE</scope>
    <source>
        <strain evidence="13">SuakinDeep_MAG55_1</strain>
    </source>
</reference>
<protein>
    <recommendedName>
        <fullName evidence="4 10">Glutamine--fructose-6-phosphate aminotransferase [isomerizing]</fullName>
        <ecNumber evidence="3 10">2.6.1.16</ecNumber>
    </recommendedName>
    <alternativeName>
        <fullName evidence="10">D-fructose-6-phosphate amidotransferase</fullName>
    </alternativeName>
    <alternativeName>
        <fullName evidence="10">GFAT</fullName>
    </alternativeName>
    <alternativeName>
        <fullName evidence="10">Glucosamine-6-phosphate synthase</fullName>
    </alternativeName>
    <alternativeName>
        <fullName evidence="10">Hexosephosphate aminotransferase</fullName>
    </alternativeName>
    <alternativeName>
        <fullName evidence="10">L-glutamine--D-fructose-6-phosphate amidotransferase</fullName>
    </alternativeName>
</protein>
<dbReference type="PROSITE" id="PS51464">
    <property type="entry name" value="SIS"/>
    <property type="match status" value="2"/>
</dbReference>
<keyword evidence="5 10" id="KW-0963">Cytoplasm</keyword>
<evidence type="ECO:0000256" key="6">
    <source>
        <dbReference type="ARBA" id="ARBA00022576"/>
    </source>
</evidence>
<name>A0A942A1V2_9BACT</name>
<dbReference type="InterPro" id="IPR046348">
    <property type="entry name" value="SIS_dom_sf"/>
</dbReference>
<dbReference type="Proteomes" id="UP000722750">
    <property type="component" value="Unassembled WGS sequence"/>
</dbReference>
<feature type="domain" description="Glutamine amidotransferase type-2" evidence="11">
    <location>
        <begin position="2"/>
        <end position="218"/>
    </location>
</feature>
<dbReference type="GO" id="GO:0006002">
    <property type="term" value="P:fructose 6-phosphate metabolic process"/>
    <property type="evidence" value="ECO:0007669"/>
    <property type="project" value="TreeGrafter"/>
</dbReference>
<dbReference type="GO" id="GO:0004360">
    <property type="term" value="F:glutamine-fructose-6-phosphate transaminase (isomerizing) activity"/>
    <property type="evidence" value="ECO:0007669"/>
    <property type="project" value="UniProtKB-UniRule"/>
</dbReference>
<dbReference type="GO" id="GO:0006047">
    <property type="term" value="P:UDP-N-acetylglucosamine metabolic process"/>
    <property type="evidence" value="ECO:0007669"/>
    <property type="project" value="TreeGrafter"/>
</dbReference>
<dbReference type="Pfam" id="PF13522">
    <property type="entry name" value="GATase_6"/>
    <property type="match status" value="1"/>
</dbReference>
<dbReference type="GO" id="GO:0005829">
    <property type="term" value="C:cytosol"/>
    <property type="evidence" value="ECO:0007669"/>
    <property type="project" value="TreeGrafter"/>
</dbReference>
<dbReference type="EC" id="2.6.1.16" evidence="3 10"/>
<dbReference type="InterPro" id="IPR005855">
    <property type="entry name" value="GFAT"/>
</dbReference>
<dbReference type="InterPro" id="IPR047084">
    <property type="entry name" value="GFAT_N"/>
</dbReference>
<accession>A0A942A1V2</accession>
<evidence type="ECO:0000256" key="7">
    <source>
        <dbReference type="ARBA" id="ARBA00022679"/>
    </source>
</evidence>
<evidence type="ECO:0000313" key="13">
    <source>
        <dbReference type="EMBL" id="MBS1259393.1"/>
    </source>
</evidence>
<evidence type="ECO:0000256" key="8">
    <source>
        <dbReference type="ARBA" id="ARBA00022737"/>
    </source>
</evidence>
<dbReference type="EMBL" id="JAANXD010000091">
    <property type="protein sequence ID" value="MBS1259393.1"/>
    <property type="molecule type" value="Genomic_DNA"/>
</dbReference>
<keyword evidence="6 10" id="KW-0032">Aminotransferase</keyword>
<feature type="domain" description="SIS" evidence="12">
    <location>
        <begin position="287"/>
        <end position="426"/>
    </location>
</feature>
<evidence type="ECO:0000256" key="1">
    <source>
        <dbReference type="ARBA" id="ARBA00001031"/>
    </source>
</evidence>
<evidence type="ECO:0000256" key="10">
    <source>
        <dbReference type="HAMAP-Rule" id="MF_00164"/>
    </source>
</evidence>
<dbReference type="PANTHER" id="PTHR10937:SF0">
    <property type="entry name" value="GLUTAMINE--FRUCTOSE-6-PHOSPHATE TRANSAMINASE (ISOMERIZING)"/>
    <property type="match status" value="1"/>
</dbReference>
<dbReference type="Pfam" id="PF01380">
    <property type="entry name" value="SIS"/>
    <property type="match status" value="2"/>
</dbReference>
<evidence type="ECO:0000313" key="14">
    <source>
        <dbReference type="Proteomes" id="UP000722750"/>
    </source>
</evidence>
<dbReference type="SUPFAM" id="SSF53697">
    <property type="entry name" value="SIS domain"/>
    <property type="match status" value="1"/>
</dbReference>
<keyword evidence="8" id="KW-0677">Repeat</keyword>
<comment type="subunit">
    <text evidence="10">Homodimer.</text>
</comment>
<dbReference type="SUPFAM" id="SSF56235">
    <property type="entry name" value="N-terminal nucleophile aminohydrolases (Ntn hydrolases)"/>
    <property type="match status" value="1"/>
</dbReference>
<dbReference type="NCBIfam" id="NF001484">
    <property type="entry name" value="PRK00331.1"/>
    <property type="match status" value="1"/>
</dbReference>
<keyword evidence="9" id="KW-0315">Glutamine amidotransferase</keyword>
<dbReference type="Gene3D" id="3.60.20.10">
    <property type="entry name" value="Glutamine Phosphoribosylpyrophosphate, subunit 1, domain 1"/>
    <property type="match status" value="1"/>
</dbReference>
<keyword evidence="7 10" id="KW-0808">Transferase</keyword>
<gene>
    <name evidence="10" type="primary">glmS</name>
    <name evidence="13" type="ORF">MAG551_02463</name>
</gene>
<evidence type="ECO:0000256" key="4">
    <source>
        <dbReference type="ARBA" id="ARBA00016090"/>
    </source>
</evidence>
<sequence>MCGIVGYIGENHARPVLMSGIRRLEYRGYDSAGISIINGNKIVCKRSVGFVDELEKKLNGKFDEGTLGIVHTRWATHGAPTEENAHPHCDCTGNISIVHNGIIENYNYLKSKLEKEGHIFKSDTDSEVIAHLIESHFEGGELEDAVRRALKEVDGAYGLAIISLDDPGKLIAARRGSPLIVGIGKREHFVTSDVAAILEYTKEVVYLDDNEIAALTRDKMKTIDINNVQISKSIDEIQWNLDKTEKGGYEHFMLKEIYEQPQTLRDAMLGRFEKDSNLVHLGGLKEKENILRDVRRIIIAACGTSWNAGLIGEYMIEEHLGIPVEVEYASEFRYRNPVIEEGTMVLVISQSGETADTLAAMREAKKKGAVILSICNVVGSSIARESDCGIFLHAGPEIGVASTKAFTSQITVLFLLTLFLARIRGKKEVLSSDLTNKLREIPGQVQQILDRKDQIIKIAQLYSDSDNFLYLGRGYNYPVALEGALDLKEISYIHAEGYPAAEMKHGPIALIDKNMPVVFIATTDRVYAKVLSNIEEVRTRGGKVIAIANEQNNEISEMVDHVLYIPETIDVLTPILSVIPLQLLAYHIAVMRGCDVDKPRNLAKSVTVE</sequence>
<dbReference type="InterPro" id="IPR017932">
    <property type="entry name" value="GATase_2_dom"/>
</dbReference>
<feature type="active site" description="Nucleophile; for GATase activity" evidence="10">
    <location>
        <position position="2"/>
    </location>
</feature>
<dbReference type="InterPro" id="IPR029055">
    <property type="entry name" value="Ntn_hydrolases_N"/>
</dbReference>
<comment type="caution">
    <text evidence="13">The sequence shown here is derived from an EMBL/GenBank/DDBJ whole genome shotgun (WGS) entry which is preliminary data.</text>
</comment>
<dbReference type="FunFam" id="3.60.20.10:FF:000006">
    <property type="entry name" value="Glutamine--fructose-6-phosphate aminotransferase [isomerizing]"/>
    <property type="match status" value="1"/>
</dbReference>
<evidence type="ECO:0000256" key="3">
    <source>
        <dbReference type="ARBA" id="ARBA00012916"/>
    </source>
</evidence>
<evidence type="ECO:0000256" key="5">
    <source>
        <dbReference type="ARBA" id="ARBA00022490"/>
    </source>
</evidence>
<dbReference type="NCBIfam" id="TIGR01135">
    <property type="entry name" value="glmS"/>
    <property type="match status" value="1"/>
</dbReference>
<dbReference type="GO" id="GO:0005975">
    <property type="term" value="P:carbohydrate metabolic process"/>
    <property type="evidence" value="ECO:0007669"/>
    <property type="project" value="UniProtKB-UniRule"/>
</dbReference>
<dbReference type="PROSITE" id="PS51278">
    <property type="entry name" value="GATASE_TYPE_2"/>
    <property type="match status" value="1"/>
</dbReference>
<evidence type="ECO:0000256" key="2">
    <source>
        <dbReference type="ARBA" id="ARBA00004496"/>
    </source>
</evidence>
<proteinExistence type="inferred from homology"/>
<dbReference type="GO" id="GO:0006487">
    <property type="term" value="P:protein N-linked glycosylation"/>
    <property type="evidence" value="ECO:0007669"/>
    <property type="project" value="TreeGrafter"/>
</dbReference>
<dbReference type="InterPro" id="IPR035490">
    <property type="entry name" value="GlmS/FrlB_SIS"/>
</dbReference>
<comment type="subcellular location">
    <subcellularLocation>
        <location evidence="2 10">Cytoplasm</location>
    </subcellularLocation>
</comment>
<dbReference type="Gene3D" id="3.40.50.10490">
    <property type="entry name" value="Glucose-6-phosphate isomerase like protein, domain 1"/>
    <property type="match status" value="2"/>
</dbReference>
<feature type="initiator methionine" description="Removed" evidence="10">
    <location>
        <position position="1"/>
    </location>
</feature>
<comment type="function">
    <text evidence="10">Catalyzes the first step in hexosamine metabolism, converting fructose-6P into glucosamine-6P using glutamine as a nitrogen source.</text>
</comment>
<dbReference type="FunFam" id="3.40.50.10490:FF:000001">
    <property type="entry name" value="Glutamine--fructose-6-phosphate aminotransferase [isomerizing]"/>
    <property type="match status" value="1"/>
</dbReference>
<dbReference type="PANTHER" id="PTHR10937">
    <property type="entry name" value="GLUCOSAMINE--FRUCTOSE-6-PHOSPHATE AMINOTRANSFERASE, ISOMERIZING"/>
    <property type="match status" value="1"/>
</dbReference>